<evidence type="ECO:0000313" key="3">
    <source>
        <dbReference type="Proteomes" id="UP000264006"/>
    </source>
</evidence>
<dbReference type="Proteomes" id="UP000264006">
    <property type="component" value="Chromosome"/>
</dbReference>
<dbReference type="PANTHER" id="PTHR43586">
    <property type="entry name" value="CYSTEINE DESULFURASE"/>
    <property type="match status" value="1"/>
</dbReference>
<dbReference type="InterPro" id="IPR015421">
    <property type="entry name" value="PyrdxlP-dep_Trfase_major"/>
</dbReference>
<dbReference type="InterPro" id="IPR015424">
    <property type="entry name" value="PyrdxlP-dep_Trfase"/>
</dbReference>
<reference evidence="2 3" key="1">
    <citation type="submission" date="2018-09" db="EMBL/GenBank/DDBJ databases">
        <title>Complete genome sequence of Euzebya sp. DY32-46 isolated from seawater of Pacific Ocean.</title>
        <authorList>
            <person name="Xu L."/>
            <person name="Wu Y.-H."/>
            <person name="Xu X.-W."/>
        </authorList>
    </citation>
    <scope>NUCLEOTIDE SEQUENCE [LARGE SCALE GENOMIC DNA]</scope>
    <source>
        <strain evidence="2 3">DY32-46</strain>
    </source>
</reference>
<dbReference type="InterPro" id="IPR015422">
    <property type="entry name" value="PyrdxlP-dep_Trfase_small"/>
</dbReference>
<sequence>MPASFDLADVRSRFPALQVDPEAIHADAPGGTQMVDVSLDAMRDAAIRLNANQHAPFRASAQVDALNDRARQTFGAFLGSEPEGIVFGANMTTLAFHLSHALDELLATGGDIVCTRLDHDANVSPWLGLAERTGSTVRFVDITADGRIDVDSIEQVVTERTKLITFPLASNAFGTIVDPAPFVEAARRVGALTIMDAVHGAPHLTIDRRALGVDVVFCSPYKFFGPHHGVMAADPALLARLSPDKVRPSPDTGAERWQTGTASFEHIAASTAAVDYMVDDIGMDAIATHERDLAERFLAGLAQRPAWTLHGPADVDGRTPTFAITHETLDPAKVASGLGDRGIRVYAGHYYAIEPMRATGLLDNGGAVRIGFVHYHGADDVDRVLAALDELG</sequence>
<dbReference type="KEGG" id="euz:DVS28_a1476"/>
<dbReference type="Gene3D" id="3.40.640.10">
    <property type="entry name" value="Type I PLP-dependent aspartate aminotransferase-like (Major domain)"/>
    <property type="match status" value="1"/>
</dbReference>
<evidence type="ECO:0000313" key="2">
    <source>
        <dbReference type="EMBL" id="AXV06171.1"/>
    </source>
</evidence>
<proteinExistence type="predicted"/>
<evidence type="ECO:0000259" key="1">
    <source>
        <dbReference type="Pfam" id="PF00266"/>
    </source>
</evidence>
<dbReference type="Gene3D" id="3.90.1150.10">
    <property type="entry name" value="Aspartate Aminotransferase, domain 1"/>
    <property type="match status" value="1"/>
</dbReference>
<dbReference type="AlphaFoldDB" id="A0A346XVC4"/>
<dbReference type="InterPro" id="IPR011340">
    <property type="entry name" value="Cys_dSase-rel"/>
</dbReference>
<keyword evidence="3" id="KW-1185">Reference proteome</keyword>
<dbReference type="InterPro" id="IPR000192">
    <property type="entry name" value="Aminotrans_V_dom"/>
</dbReference>
<feature type="domain" description="Aminotransferase class V" evidence="1">
    <location>
        <begin position="26"/>
        <end position="384"/>
    </location>
</feature>
<dbReference type="PANTHER" id="PTHR43586:SF21">
    <property type="entry name" value="PYRIDOXAL PHOSPHATE (PLP)-DEPENDENT ASPARTATE AMINOTRANSFERASE SUPERFAMILY"/>
    <property type="match status" value="1"/>
</dbReference>
<dbReference type="NCBIfam" id="TIGR01976">
    <property type="entry name" value="am_tr_V_VC1184"/>
    <property type="match status" value="1"/>
</dbReference>
<accession>A0A346XVC4</accession>
<dbReference type="RefSeq" id="WP_114590867.1">
    <property type="nucleotide sequence ID" value="NZ_CP031165.1"/>
</dbReference>
<gene>
    <name evidence="2" type="ORF">DVS28_a1476</name>
</gene>
<protein>
    <submittedName>
        <fullName evidence="2">Cysteine desulfurase</fullName>
    </submittedName>
</protein>
<dbReference type="SUPFAM" id="SSF53383">
    <property type="entry name" value="PLP-dependent transferases"/>
    <property type="match status" value="1"/>
</dbReference>
<organism evidence="2 3">
    <name type="scientific">Euzebya pacifica</name>
    <dbReference type="NCBI Taxonomy" id="1608957"/>
    <lineage>
        <taxon>Bacteria</taxon>
        <taxon>Bacillati</taxon>
        <taxon>Actinomycetota</taxon>
        <taxon>Nitriliruptoria</taxon>
        <taxon>Euzebyales</taxon>
    </lineage>
</organism>
<name>A0A346XVC4_9ACTN</name>
<dbReference type="OrthoDB" id="7592443at2"/>
<dbReference type="EMBL" id="CP031165">
    <property type="protein sequence ID" value="AXV06171.1"/>
    <property type="molecule type" value="Genomic_DNA"/>
</dbReference>
<dbReference type="Pfam" id="PF00266">
    <property type="entry name" value="Aminotran_5"/>
    <property type="match status" value="1"/>
</dbReference>